<dbReference type="Pfam" id="PF04414">
    <property type="entry name" value="tRNA_deacylase"/>
    <property type="match status" value="1"/>
</dbReference>
<keyword evidence="1 4" id="KW-0479">Metal-binding</keyword>
<dbReference type="Proteomes" id="UP000050360">
    <property type="component" value="Unassembled WGS sequence"/>
</dbReference>
<accession>A0A0P7ZM63</accession>
<comment type="subunit">
    <text evidence="4">Monomer.</text>
</comment>
<dbReference type="GO" id="GO:0106026">
    <property type="term" value="F:Gly-tRNA(Ala) deacylase activity"/>
    <property type="evidence" value="ECO:0007669"/>
    <property type="project" value="RHEA"/>
</dbReference>
<sequence>MKGEPKITIVCSTQDRASQNIKNCLFSLRKWNNISSEESIPVFEYKDFRIVEIEESLIFQDGLDKKLAGLGYPASLMIFASKHRSKDLRAILTVHSTGNVNEAKFGGTPRKLSTAAPQAVRSLLRSLKILVGNEDYEVTLECTHHGPSDLDVPSVFIEVGSSIGQWLDDVAGRIVAEAILLFKDSDSPVAVGFGGTHYAPRQTSLILSTDVTFGHIFPSYALDELDETMIRQAFVRSGADFAYVDRKSMKGEQREKLNKMIEASGFEVLKESDIREMDGVPWEFCMQLRKRVKEICPAGKPVITDGIKCALSTCQTCICPRVKIAKINPALLSEAEKLDKIGLKTFLSDHNIAYIEYEDGRFAHILIGIDDSCARLAAEELRDKCVEIIKKNYDVSLDKGILQISDKKFSPELAKSLGIADMQLYGRLARGESVIIDGKTINPEMVYETNKRAIKLINDGEEAWNQ</sequence>
<gene>
    <name evidence="4 5" type="primary">dtdA</name>
    <name evidence="5" type="ORF">MPEBLZ_00029</name>
</gene>
<protein>
    <recommendedName>
        <fullName evidence="4">D-aminoacyl-tRNA deacylase</fullName>
        <ecNumber evidence="4">3.1.1.96</ecNumber>
    </recommendedName>
</protein>
<dbReference type="GO" id="GO:0051499">
    <property type="term" value="F:D-aminoacyl-tRNA deacylase activity"/>
    <property type="evidence" value="ECO:0007669"/>
    <property type="project" value="UniProtKB-UniRule"/>
</dbReference>
<dbReference type="PANTHER" id="PTHR34667">
    <property type="entry name" value="D-AMINOACYL-TRNA DEACYLASE"/>
    <property type="match status" value="1"/>
</dbReference>
<evidence type="ECO:0000313" key="6">
    <source>
        <dbReference type="Proteomes" id="UP000050360"/>
    </source>
</evidence>
<organism evidence="5 6">
    <name type="scientific">Candidatus Methanoperedens nitratireducens</name>
    <dbReference type="NCBI Taxonomy" id="1392998"/>
    <lineage>
        <taxon>Archaea</taxon>
        <taxon>Methanobacteriati</taxon>
        <taxon>Methanobacteriota</taxon>
        <taxon>Stenosarchaea group</taxon>
        <taxon>Methanomicrobia</taxon>
        <taxon>Methanosarcinales</taxon>
        <taxon>ANME-2 cluster</taxon>
        <taxon>Candidatus Methanoperedentaceae</taxon>
        <taxon>Candidatus Methanoperedens</taxon>
    </lineage>
</organism>
<dbReference type="HAMAP" id="MF_00562">
    <property type="entry name" value="Deacylase_DtdA"/>
    <property type="match status" value="1"/>
</dbReference>
<comment type="function">
    <text evidence="4">D-aminoacyl-tRNA deacylase with broad substrate specificity. By recycling D-aminoacyl-tRNA to D-amino acids and free tRNA molecules, this enzyme counteracts the toxicity associated with the formation of D-aminoacyl-tRNA entities in vivo.</text>
</comment>
<dbReference type="PANTHER" id="PTHR34667:SF1">
    <property type="entry name" value="D-AMINOACYL-TRNA DEACYLASE"/>
    <property type="match status" value="1"/>
</dbReference>
<dbReference type="EMBL" id="LKCM01000008">
    <property type="protein sequence ID" value="KPQ45355.1"/>
    <property type="molecule type" value="Genomic_DNA"/>
</dbReference>
<proteinExistence type="inferred from homology"/>
<dbReference type="Gene3D" id="3.40.50.10700">
    <property type="entry name" value="AF0625-like"/>
    <property type="match status" value="1"/>
</dbReference>
<reference evidence="5 6" key="1">
    <citation type="submission" date="2015-09" db="EMBL/GenBank/DDBJ databases">
        <title>A metagenomics-based metabolic model of nitrate-dependent anaerobic oxidation of methane by Methanoperedens-like archaea.</title>
        <authorList>
            <person name="Arshad A."/>
            <person name="Speth D.R."/>
            <person name="De Graaf R.M."/>
            <person name="Op Den Camp H.J."/>
            <person name="Jetten M.S."/>
            <person name="Welte C.U."/>
        </authorList>
    </citation>
    <scope>NUCLEOTIDE SEQUENCE [LARGE SCALE GENOMIC DNA]</scope>
</reference>
<name>A0A0P7ZM63_9EURY</name>
<evidence type="ECO:0000256" key="4">
    <source>
        <dbReference type="HAMAP-Rule" id="MF_00562"/>
    </source>
</evidence>
<comment type="similarity">
    <text evidence="4">Belongs to the DtdA deacylase family.</text>
</comment>
<dbReference type="Gene3D" id="3.40.630.50">
    <property type="entry name" value="AF0625-like"/>
    <property type="match status" value="1"/>
</dbReference>
<dbReference type="EC" id="3.1.1.96" evidence="4"/>
<dbReference type="SUPFAM" id="SSF142535">
    <property type="entry name" value="AF0625-like"/>
    <property type="match status" value="1"/>
</dbReference>
<dbReference type="AlphaFoldDB" id="A0A0P7ZM63"/>
<comment type="catalytic activity">
    <reaction evidence="4">
        <text>glycyl-tRNA(Ala) + H2O = tRNA(Ala) + glycine + H(+)</text>
        <dbReference type="Rhea" id="RHEA:53744"/>
        <dbReference type="Rhea" id="RHEA-COMP:9657"/>
        <dbReference type="Rhea" id="RHEA-COMP:13640"/>
        <dbReference type="ChEBI" id="CHEBI:15377"/>
        <dbReference type="ChEBI" id="CHEBI:15378"/>
        <dbReference type="ChEBI" id="CHEBI:57305"/>
        <dbReference type="ChEBI" id="CHEBI:78442"/>
        <dbReference type="ChEBI" id="CHEBI:78522"/>
        <dbReference type="EC" id="3.1.1.96"/>
    </reaction>
</comment>
<comment type="catalytic activity">
    <reaction evidence="4">
        <text>a D-aminoacyl-tRNA + H2O = a tRNA + a D-alpha-amino acid + H(+)</text>
        <dbReference type="Rhea" id="RHEA:13953"/>
        <dbReference type="Rhea" id="RHEA-COMP:10123"/>
        <dbReference type="Rhea" id="RHEA-COMP:10124"/>
        <dbReference type="ChEBI" id="CHEBI:15377"/>
        <dbReference type="ChEBI" id="CHEBI:15378"/>
        <dbReference type="ChEBI" id="CHEBI:59871"/>
        <dbReference type="ChEBI" id="CHEBI:78442"/>
        <dbReference type="ChEBI" id="CHEBI:79333"/>
        <dbReference type="EC" id="3.1.1.96"/>
    </reaction>
</comment>
<evidence type="ECO:0000256" key="1">
    <source>
        <dbReference type="ARBA" id="ARBA00022723"/>
    </source>
</evidence>
<dbReference type="InterPro" id="IPR007508">
    <property type="entry name" value="DtdA"/>
</dbReference>
<comment type="caution">
    <text evidence="5">The sequence shown here is derived from an EMBL/GenBank/DDBJ whole genome shotgun (WGS) entry which is preliminary data.</text>
</comment>
<keyword evidence="3 4" id="KW-0862">Zinc</keyword>
<keyword evidence="2 4" id="KW-0378">Hydrolase</keyword>
<dbReference type="GO" id="GO:0019478">
    <property type="term" value="P:D-amino acid catabolic process"/>
    <property type="evidence" value="ECO:0007669"/>
    <property type="project" value="UniProtKB-UniRule"/>
</dbReference>
<evidence type="ECO:0000256" key="2">
    <source>
        <dbReference type="ARBA" id="ARBA00022801"/>
    </source>
</evidence>
<evidence type="ECO:0000313" key="5">
    <source>
        <dbReference type="EMBL" id="KPQ45355.1"/>
    </source>
</evidence>
<dbReference type="InterPro" id="IPR018033">
    <property type="entry name" value="Deacylase_DtdA_archaea"/>
</dbReference>
<comment type="cofactor">
    <cofactor evidence="4">
        <name>Zn(2+)</name>
        <dbReference type="ChEBI" id="CHEBI:29105"/>
    </cofactor>
    <text evidence="4">Binds 2 Zn(2+) ions per subunit.</text>
</comment>
<dbReference type="PATRIC" id="fig|1719120.3.peg.33"/>
<evidence type="ECO:0000256" key="3">
    <source>
        <dbReference type="ARBA" id="ARBA00022833"/>
    </source>
</evidence>
<dbReference type="GO" id="GO:0008270">
    <property type="term" value="F:zinc ion binding"/>
    <property type="evidence" value="ECO:0007669"/>
    <property type="project" value="UniProtKB-UniRule"/>
</dbReference>